<reference evidence="9" key="1">
    <citation type="submission" date="2025-08" db="UniProtKB">
        <authorList>
            <consortium name="RefSeq"/>
        </authorList>
    </citation>
    <scope>IDENTIFICATION</scope>
    <source>
        <tissue evidence="9">Whole organism</tissue>
    </source>
</reference>
<comment type="subcellular location">
    <subcellularLocation>
        <location evidence="1">Mitochondrion</location>
    </subcellularLocation>
</comment>
<dbReference type="AlphaFoldDB" id="A0A6J1SZJ6"/>
<proteinExistence type="inferred from homology"/>
<dbReference type="OrthoDB" id="19439at2759"/>
<evidence type="ECO:0000256" key="4">
    <source>
        <dbReference type="ARBA" id="ARBA00023128"/>
    </source>
</evidence>
<keyword evidence="5" id="KW-0687">Ribonucleoprotein</keyword>
<evidence type="ECO:0000256" key="5">
    <source>
        <dbReference type="ARBA" id="ARBA00023274"/>
    </source>
</evidence>
<evidence type="ECO:0000313" key="9">
    <source>
        <dbReference type="RefSeq" id="XP_026286252.1"/>
    </source>
</evidence>
<dbReference type="GO" id="GO:0003735">
    <property type="term" value="F:structural constituent of ribosome"/>
    <property type="evidence" value="ECO:0007669"/>
    <property type="project" value="InterPro"/>
</dbReference>
<dbReference type="FunFam" id="3.30.780.10:FF:000009">
    <property type="entry name" value="39S ribosomal protein L49, mitochondrial"/>
    <property type="match status" value="1"/>
</dbReference>
<protein>
    <recommendedName>
        <fullName evidence="6">Large ribosomal subunit protein mL49</fullName>
    </recommendedName>
    <alternativeName>
        <fullName evidence="7">39S ribosomal protein L49, mitochondrial</fullName>
    </alternativeName>
</protein>
<name>A0A6J1SZJ6_FRAOC</name>
<dbReference type="GO" id="GO:0006412">
    <property type="term" value="P:translation"/>
    <property type="evidence" value="ECO:0007669"/>
    <property type="project" value="InterPro"/>
</dbReference>
<evidence type="ECO:0000313" key="8">
    <source>
        <dbReference type="Proteomes" id="UP000504606"/>
    </source>
</evidence>
<dbReference type="PANTHER" id="PTHR13477:SF0">
    <property type="entry name" value="LARGE RIBOSOMAL SUBUNIT PROTEIN ML49"/>
    <property type="match status" value="1"/>
</dbReference>
<dbReference type="Proteomes" id="UP000504606">
    <property type="component" value="Unplaced"/>
</dbReference>
<dbReference type="CTD" id="740"/>
<dbReference type="PANTHER" id="PTHR13477">
    <property type="entry name" value="MITOCHONDRIAL 39S RIBOSOMAL PROTEIN L49"/>
    <property type="match status" value="1"/>
</dbReference>
<evidence type="ECO:0000256" key="7">
    <source>
        <dbReference type="ARBA" id="ARBA00035545"/>
    </source>
</evidence>
<keyword evidence="8" id="KW-1185">Reference proteome</keyword>
<evidence type="ECO:0000256" key="3">
    <source>
        <dbReference type="ARBA" id="ARBA00022980"/>
    </source>
</evidence>
<dbReference type="Pfam" id="PF05046">
    <property type="entry name" value="Img2"/>
    <property type="match status" value="1"/>
</dbReference>
<dbReference type="RefSeq" id="XP_026286252.1">
    <property type="nucleotide sequence ID" value="XM_026430467.2"/>
</dbReference>
<dbReference type="KEGG" id="foc:113211928"/>
<organism evidence="8 9">
    <name type="scientific">Frankliniella occidentalis</name>
    <name type="common">Western flower thrips</name>
    <name type="synonym">Euthrips occidentalis</name>
    <dbReference type="NCBI Taxonomy" id="133901"/>
    <lineage>
        <taxon>Eukaryota</taxon>
        <taxon>Metazoa</taxon>
        <taxon>Ecdysozoa</taxon>
        <taxon>Arthropoda</taxon>
        <taxon>Hexapoda</taxon>
        <taxon>Insecta</taxon>
        <taxon>Pterygota</taxon>
        <taxon>Neoptera</taxon>
        <taxon>Paraneoptera</taxon>
        <taxon>Thysanoptera</taxon>
        <taxon>Terebrantia</taxon>
        <taxon>Thripoidea</taxon>
        <taxon>Thripidae</taxon>
        <taxon>Frankliniella</taxon>
    </lineage>
</organism>
<keyword evidence="4" id="KW-0496">Mitochondrion</keyword>
<evidence type="ECO:0000256" key="1">
    <source>
        <dbReference type="ARBA" id="ARBA00004173"/>
    </source>
</evidence>
<accession>A0A6J1SZJ6</accession>
<dbReference type="GeneID" id="113211928"/>
<dbReference type="GO" id="GO:0005762">
    <property type="term" value="C:mitochondrial large ribosomal subunit"/>
    <property type="evidence" value="ECO:0007669"/>
    <property type="project" value="TreeGrafter"/>
</dbReference>
<evidence type="ECO:0000256" key="6">
    <source>
        <dbReference type="ARBA" id="ARBA00035191"/>
    </source>
</evidence>
<dbReference type="Gene3D" id="3.30.780.10">
    <property type="entry name" value="SUI1-like domain"/>
    <property type="match status" value="1"/>
</dbReference>
<sequence>MATMKTLSLVSGSGFKGLRRRLGIDLSTKTLPAINSVPVRYARFKSSPLVSSDPSKYTGFEISRNPEEWKFVQDLLPEPVIKTPSVKPQYTSGWKPQNPPADAPYFIQRTANHMLPVYRVQGGPDKMTIRTKVRYVQGDIWALDEELRAVVSRAYPKEIFKTQVNEIAGLIIFRGDYASVIKEYLLSKGW</sequence>
<comment type="similarity">
    <text evidence="2">Belongs to the mitochondrion-specific ribosomal protein mL49 family.</text>
</comment>
<gene>
    <name evidence="9" type="primary">LOC113211928</name>
</gene>
<evidence type="ECO:0000256" key="2">
    <source>
        <dbReference type="ARBA" id="ARBA00005677"/>
    </source>
</evidence>
<dbReference type="InterPro" id="IPR007740">
    <property type="entry name" value="Ribosomal_mL49"/>
</dbReference>
<keyword evidence="3 9" id="KW-0689">Ribosomal protein</keyword>